<gene>
    <name evidence="1" type="ORF">MJO55_07960</name>
</gene>
<proteinExistence type="predicted"/>
<evidence type="ECO:0000313" key="1">
    <source>
        <dbReference type="EMBL" id="ULP38346.1"/>
    </source>
</evidence>
<evidence type="ECO:0000313" key="2">
    <source>
        <dbReference type="Proteomes" id="UP001055159"/>
    </source>
</evidence>
<accession>A0ABY3UJH2</accession>
<name>A0ABY3UJH2_9MYCO</name>
<dbReference type="Proteomes" id="UP001055159">
    <property type="component" value="Chromosome"/>
</dbReference>
<reference evidence="1" key="1">
    <citation type="submission" date="2022-08" db="EMBL/GenBank/DDBJ databases">
        <title>Whole genome sequencing of non-tuberculosis mycobacteria type-strains.</title>
        <authorList>
            <person name="Igarashi Y."/>
            <person name="Osugi A."/>
            <person name="Mitarai S."/>
        </authorList>
    </citation>
    <scope>NUCLEOTIDE SEQUENCE</scope>
    <source>
        <strain evidence="1">JCM 16372</strain>
    </source>
</reference>
<protein>
    <submittedName>
        <fullName evidence="1">Uncharacterized protein</fullName>
    </submittedName>
</protein>
<organism evidence="1 2">
    <name type="scientific">Mycolicibacterium rufum</name>
    <dbReference type="NCBI Taxonomy" id="318424"/>
    <lineage>
        <taxon>Bacteria</taxon>
        <taxon>Bacillati</taxon>
        <taxon>Actinomycetota</taxon>
        <taxon>Actinomycetes</taxon>
        <taxon>Mycobacteriales</taxon>
        <taxon>Mycobacteriaceae</taxon>
        <taxon>Mycolicibacterium</taxon>
    </lineage>
</organism>
<dbReference type="EMBL" id="CP092427">
    <property type="protein sequence ID" value="ULP38346.1"/>
    <property type="molecule type" value="Genomic_DNA"/>
</dbReference>
<keyword evidence="2" id="KW-1185">Reference proteome</keyword>
<dbReference type="RefSeq" id="WP_043406789.1">
    <property type="nucleotide sequence ID" value="NZ_CP092427.2"/>
</dbReference>
<sequence>MGADDGDLRLETIIARESTTLAIACRSASERGDTRHASIHRNLCGMLADSMKTAPGVFSGGRFDE</sequence>